<dbReference type="Pfam" id="PF01740">
    <property type="entry name" value="STAS"/>
    <property type="match status" value="1"/>
</dbReference>
<dbReference type="EMBL" id="NSDM01000002">
    <property type="protein sequence ID" value="MDQ2583796.1"/>
    <property type="molecule type" value="Genomic_DNA"/>
</dbReference>
<reference evidence="4 5" key="1">
    <citation type="submission" date="2017-06" db="EMBL/GenBank/DDBJ databases">
        <title>Cultured bacterium strain Saccharothrix yanglingensis Hhs.015.</title>
        <authorList>
            <person name="Xia Y."/>
        </authorList>
    </citation>
    <scope>NUCLEOTIDE SEQUENCE [LARGE SCALE GENOMIC DNA]</scope>
    <source>
        <strain evidence="4 5">Hhs.015</strain>
    </source>
</reference>
<sequence length="133" mass="14021">MSGVVTTPEAGLRTRVETQAEDQAVVVGIVGDVDQSTSEALDKALDEGVAKAKESGALLVVVDLQEVGFVASAGLSSLIKAHNRARDEGLELVVVLPEEHRLARLLWLTALSRVLTVVSSLEEALTKAPRNPA</sequence>
<evidence type="ECO:0000313" key="4">
    <source>
        <dbReference type="EMBL" id="MDQ2583796.1"/>
    </source>
</evidence>
<feature type="domain" description="STAS" evidence="3">
    <location>
        <begin position="14"/>
        <end position="128"/>
    </location>
</feature>
<dbReference type="PANTHER" id="PTHR33495:SF2">
    <property type="entry name" value="ANTI-SIGMA FACTOR ANTAGONIST TM_1081-RELATED"/>
    <property type="match status" value="1"/>
</dbReference>
<name>A0ABU0WVB5_9PSEU</name>
<dbReference type="NCBIfam" id="TIGR00377">
    <property type="entry name" value="ant_ant_sig"/>
    <property type="match status" value="1"/>
</dbReference>
<dbReference type="CDD" id="cd07043">
    <property type="entry name" value="STAS_anti-anti-sigma_factors"/>
    <property type="match status" value="1"/>
</dbReference>
<comment type="similarity">
    <text evidence="1 2">Belongs to the anti-sigma-factor antagonist family.</text>
</comment>
<protein>
    <recommendedName>
        <fullName evidence="2">Anti-sigma factor antagonist</fullName>
    </recommendedName>
</protein>
<proteinExistence type="inferred from homology"/>
<dbReference type="Gene3D" id="3.30.750.24">
    <property type="entry name" value="STAS domain"/>
    <property type="match status" value="1"/>
</dbReference>
<evidence type="ECO:0000256" key="2">
    <source>
        <dbReference type="RuleBase" id="RU003749"/>
    </source>
</evidence>
<dbReference type="InterPro" id="IPR003658">
    <property type="entry name" value="Anti-sigma_ant"/>
</dbReference>
<gene>
    <name evidence="4" type="ORF">CKY47_07320</name>
</gene>
<evidence type="ECO:0000313" key="5">
    <source>
        <dbReference type="Proteomes" id="UP001225605"/>
    </source>
</evidence>
<dbReference type="InterPro" id="IPR036513">
    <property type="entry name" value="STAS_dom_sf"/>
</dbReference>
<accession>A0ABU0WVB5</accession>
<comment type="caution">
    <text evidence="4">The sequence shown here is derived from an EMBL/GenBank/DDBJ whole genome shotgun (WGS) entry which is preliminary data.</text>
</comment>
<dbReference type="InterPro" id="IPR002645">
    <property type="entry name" value="STAS_dom"/>
</dbReference>
<keyword evidence="5" id="KW-1185">Reference proteome</keyword>
<dbReference type="PROSITE" id="PS50801">
    <property type="entry name" value="STAS"/>
    <property type="match status" value="1"/>
</dbReference>
<dbReference type="Proteomes" id="UP001225605">
    <property type="component" value="Unassembled WGS sequence"/>
</dbReference>
<organism evidence="4 5">
    <name type="scientific">Saccharothrix yanglingensis</name>
    <dbReference type="NCBI Taxonomy" id="659496"/>
    <lineage>
        <taxon>Bacteria</taxon>
        <taxon>Bacillati</taxon>
        <taxon>Actinomycetota</taxon>
        <taxon>Actinomycetes</taxon>
        <taxon>Pseudonocardiales</taxon>
        <taxon>Pseudonocardiaceae</taxon>
        <taxon>Saccharothrix</taxon>
    </lineage>
</organism>
<evidence type="ECO:0000256" key="1">
    <source>
        <dbReference type="ARBA" id="ARBA00009013"/>
    </source>
</evidence>
<dbReference type="PANTHER" id="PTHR33495">
    <property type="entry name" value="ANTI-SIGMA FACTOR ANTAGONIST TM_1081-RELATED-RELATED"/>
    <property type="match status" value="1"/>
</dbReference>
<evidence type="ECO:0000259" key="3">
    <source>
        <dbReference type="PROSITE" id="PS50801"/>
    </source>
</evidence>
<dbReference type="SUPFAM" id="SSF52091">
    <property type="entry name" value="SpoIIaa-like"/>
    <property type="match status" value="1"/>
</dbReference>